<comment type="caution">
    <text evidence="1">The sequence shown here is derived from an EMBL/GenBank/DDBJ whole genome shotgun (WGS) entry which is preliminary data.</text>
</comment>
<organism evidence="1 2">
    <name type="scientific">Comamonas terrae</name>
    <dbReference type="NCBI Taxonomy" id="673548"/>
    <lineage>
        <taxon>Bacteria</taxon>
        <taxon>Pseudomonadati</taxon>
        <taxon>Pseudomonadota</taxon>
        <taxon>Betaproteobacteria</taxon>
        <taxon>Burkholderiales</taxon>
        <taxon>Comamonadaceae</taxon>
        <taxon>Comamonas</taxon>
    </lineage>
</organism>
<evidence type="ECO:0000313" key="1">
    <source>
        <dbReference type="EMBL" id="MFD2753052.1"/>
    </source>
</evidence>
<reference evidence="2" key="1">
    <citation type="journal article" date="2019" name="Int. J. Syst. Evol. Microbiol.">
        <title>The Global Catalogue of Microorganisms (GCM) 10K type strain sequencing project: providing services to taxonomists for standard genome sequencing and annotation.</title>
        <authorList>
            <consortium name="The Broad Institute Genomics Platform"/>
            <consortium name="The Broad Institute Genome Sequencing Center for Infectious Disease"/>
            <person name="Wu L."/>
            <person name="Ma J."/>
        </authorList>
    </citation>
    <scope>NUCLEOTIDE SEQUENCE [LARGE SCALE GENOMIC DNA]</scope>
    <source>
        <strain evidence="2">TISTR 1906</strain>
    </source>
</reference>
<dbReference type="EMBL" id="JBHUMV010000001">
    <property type="protein sequence ID" value="MFD2753052.1"/>
    <property type="molecule type" value="Genomic_DNA"/>
</dbReference>
<name>A0ABW5UKQ5_9BURK</name>
<dbReference type="InterPro" id="IPR025459">
    <property type="entry name" value="DUF4279"/>
</dbReference>
<keyword evidence="2" id="KW-1185">Reference proteome</keyword>
<dbReference type="Proteomes" id="UP001597463">
    <property type="component" value="Unassembled WGS sequence"/>
</dbReference>
<proteinExistence type="predicted"/>
<protein>
    <submittedName>
        <fullName evidence="1">DUF4279 domain-containing protein</fullName>
    </submittedName>
</protein>
<dbReference type="RefSeq" id="WP_245633308.1">
    <property type="nucleotide sequence ID" value="NZ_BCNT01000003.1"/>
</dbReference>
<gene>
    <name evidence="1" type="ORF">ACFSW6_03060</name>
</gene>
<evidence type="ECO:0000313" key="2">
    <source>
        <dbReference type="Proteomes" id="UP001597463"/>
    </source>
</evidence>
<sequence length="97" mass="10412">MGEELVPEEISKLLSAVPTSAYAKGHQYPSGSSGRIATKKSGMWRLRAKEAEPEDLDGQVSELLGQVTSDLSVWGTSRRGFALICSAVGSWAVEMRA</sequence>
<accession>A0ABW5UKQ5</accession>
<dbReference type="Pfam" id="PF14106">
    <property type="entry name" value="DUF4279"/>
    <property type="match status" value="1"/>
</dbReference>